<gene>
    <name evidence="8" type="ORF">SAMN05421736_101208</name>
</gene>
<evidence type="ECO:0000256" key="2">
    <source>
        <dbReference type="ARBA" id="ARBA00022475"/>
    </source>
</evidence>
<keyword evidence="9" id="KW-1185">Reference proteome</keyword>
<keyword evidence="3 6" id="KW-0812">Transmembrane</keyword>
<proteinExistence type="predicted"/>
<feature type="transmembrane region" description="Helical" evidence="6">
    <location>
        <begin position="652"/>
        <end position="673"/>
    </location>
</feature>
<dbReference type="PROSITE" id="PS50156">
    <property type="entry name" value="SSD"/>
    <property type="match status" value="2"/>
</dbReference>
<dbReference type="PANTHER" id="PTHR33406:SF13">
    <property type="entry name" value="MEMBRANE PROTEIN YDFJ"/>
    <property type="match status" value="1"/>
</dbReference>
<dbReference type="STRING" id="1503961.SAMN05421736_101208"/>
<dbReference type="Pfam" id="PF03176">
    <property type="entry name" value="MMPL"/>
    <property type="match status" value="2"/>
</dbReference>
<comment type="subcellular location">
    <subcellularLocation>
        <location evidence="1">Cell membrane</location>
        <topology evidence="1">Multi-pass membrane protein</topology>
    </subcellularLocation>
</comment>
<sequence>MRKFTNRLIKNYRVILLLSAIVFLLAAAGASRLTVSSDMEEMLPGDSKTLRAIKEFDHYFQSQESGIVVVKGEAEKSKAFLLQLEQQFIDNNVEADILYNVDLSEFQPFQPLFLDTSIYEELEAAVAAEDIEKASALLTSLTENQGKQDDSKQLQYIANEEENVFLMMIRMRSDKNNDFLENRENFYDGVKDAIDSLLNKEVFRGMDAGLTGGAFIQDIEADRAAFDGFFSTMLITILLIIVLAVAAFRKVLLLTSVVYPLLLGALLTAAFAYFMYGSINMFSMSFALLLIGLGIDFSIHFISRYLEERKTGETAPASVKTALKGTGVSIIIGALTTSAAFFSFVLAKFKAFEQMGIISAIGIIVLCVTMVLIVPALIMLIDAKKPTGSGKKARFSALHSIGKGIERRPVAFIICIFLLVPILFFQVKNTEIIGEMDKLYPDNIDSKQWETVVKEEFDYSPNTLTFMVENEEVLAMAVEELEKRDDVETILSVHEYLPENQDYKLEVIEQLNDFLAESGAPDTELWNIEKMHLDDLPENIKANYVGKENRLMVEVVPSVNIYDQDNYNSLESAIITTSGNAPVSMAAIMNEVIGMVKDDIVLISGLCIAVAAAFLFLVFRSVKEMLLCITPVALTLYITLGVLPLLHIEINVLSIAAFPLIIGIGIDSSIHLLHRLKSDNEKSVRYVLMTTGRAVVLTALTTCIGFGSLIFINHPGMANLGAVVTVGLLICLAMTLTLLPALYVKLYKKSGSASQPAADSQPDV</sequence>
<evidence type="ECO:0000256" key="3">
    <source>
        <dbReference type="ARBA" id="ARBA00022692"/>
    </source>
</evidence>
<feature type="domain" description="SSD" evidence="7">
    <location>
        <begin position="632"/>
        <end position="745"/>
    </location>
</feature>
<keyword evidence="2" id="KW-1003">Cell membrane</keyword>
<evidence type="ECO:0000313" key="9">
    <source>
        <dbReference type="Proteomes" id="UP000198935"/>
    </source>
</evidence>
<organism evidence="8 9">
    <name type="scientific">Evansella caseinilytica</name>
    <dbReference type="NCBI Taxonomy" id="1503961"/>
    <lineage>
        <taxon>Bacteria</taxon>
        <taxon>Bacillati</taxon>
        <taxon>Bacillota</taxon>
        <taxon>Bacilli</taxon>
        <taxon>Bacillales</taxon>
        <taxon>Bacillaceae</taxon>
        <taxon>Evansella</taxon>
    </lineage>
</organism>
<feature type="transmembrane region" description="Helical" evidence="6">
    <location>
        <begin position="718"/>
        <end position="744"/>
    </location>
</feature>
<dbReference type="InterPro" id="IPR000731">
    <property type="entry name" value="SSD"/>
</dbReference>
<feature type="transmembrane region" description="Helical" evidence="6">
    <location>
        <begin position="228"/>
        <end position="248"/>
    </location>
</feature>
<evidence type="ECO:0000313" key="8">
    <source>
        <dbReference type="EMBL" id="SDY04070.1"/>
    </source>
</evidence>
<dbReference type="Gene3D" id="1.20.1640.10">
    <property type="entry name" value="Multidrug efflux transporter AcrB transmembrane domain"/>
    <property type="match status" value="2"/>
</dbReference>
<dbReference type="GO" id="GO:0005886">
    <property type="term" value="C:plasma membrane"/>
    <property type="evidence" value="ECO:0007669"/>
    <property type="project" value="UniProtKB-SubCell"/>
</dbReference>
<feature type="transmembrane region" description="Helical" evidence="6">
    <location>
        <begin position="257"/>
        <end position="276"/>
    </location>
</feature>
<evidence type="ECO:0000256" key="6">
    <source>
        <dbReference type="SAM" id="Phobius"/>
    </source>
</evidence>
<accession>A0A1H3GLX4</accession>
<dbReference type="EMBL" id="FNPI01000001">
    <property type="protein sequence ID" value="SDY04070.1"/>
    <property type="molecule type" value="Genomic_DNA"/>
</dbReference>
<reference evidence="9" key="1">
    <citation type="submission" date="2016-10" db="EMBL/GenBank/DDBJ databases">
        <authorList>
            <person name="Varghese N."/>
            <person name="Submissions S."/>
        </authorList>
    </citation>
    <scope>NUCLEOTIDE SEQUENCE [LARGE SCALE GENOMIC DNA]</scope>
    <source>
        <strain evidence="9">SP</strain>
    </source>
</reference>
<feature type="transmembrane region" description="Helical" evidence="6">
    <location>
        <begin position="600"/>
        <end position="619"/>
    </location>
</feature>
<evidence type="ECO:0000259" key="7">
    <source>
        <dbReference type="PROSITE" id="PS50156"/>
    </source>
</evidence>
<keyword evidence="4 6" id="KW-1133">Transmembrane helix</keyword>
<dbReference type="PANTHER" id="PTHR33406">
    <property type="entry name" value="MEMBRANE PROTEIN MJ1562-RELATED"/>
    <property type="match status" value="1"/>
</dbReference>
<feature type="transmembrane region" description="Helical" evidence="6">
    <location>
        <begin position="322"/>
        <end position="345"/>
    </location>
</feature>
<evidence type="ECO:0000256" key="5">
    <source>
        <dbReference type="ARBA" id="ARBA00023136"/>
    </source>
</evidence>
<dbReference type="Proteomes" id="UP000198935">
    <property type="component" value="Unassembled WGS sequence"/>
</dbReference>
<evidence type="ECO:0000256" key="1">
    <source>
        <dbReference type="ARBA" id="ARBA00004651"/>
    </source>
</evidence>
<dbReference type="OrthoDB" id="9809027at2"/>
<name>A0A1H3GLX4_9BACI</name>
<keyword evidence="5 6" id="KW-0472">Membrane</keyword>
<feature type="transmembrane region" description="Helical" evidence="6">
    <location>
        <begin position="357"/>
        <end position="381"/>
    </location>
</feature>
<feature type="transmembrane region" description="Helical" evidence="6">
    <location>
        <begin position="626"/>
        <end position="646"/>
    </location>
</feature>
<evidence type="ECO:0000256" key="4">
    <source>
        <dbReference type="ARBA" id="ARBA00022989"/>
    </source>
</evidence>
<feature type="transmembrane region" description="Helical" evidence="6">
    <location>
        <begin position="282"/>
        <end position="302"/>
    </location>
</feature>
<dbReference type="InterPro" id="IPR050545">
    <property type="entry name" value="Mycobact_MmpL"/>
</dbReference>
<dbReference type="SUPFAM" id="SSF82866">
    <property type="entry name" value="Multidrug efflux transporter AcrB transmembrane domain"/>
    <property type="match status" value="2"/>
</dbReference>
<feature type="domain" description="SSD" evidence="7">
    <location>
        <begin position="253"/>
        <end position="380"/>
    </location>
</feature>
<protein>
    <submittedName>
        <fullName evidence="8">Predicted exporter protein, RND superfamily</fullName>
    </submittedName>
</protein>
<dbReference type="InterPro" id="IPR004869">
    <property type="entry name" value="MMPL_dom"/>
</dbReference>
<dbReference type="AlphaFoldDB" id="A0A1H3GLX4"/>
<feature type="transmembrane region" description="Helical" evidence="6">
    <location>
        <begin position="694"/>
        <end position="712"/>
    </location>
</feature>
<feature type="transmembrane region" description="Helical" evidence="6">
    <location>
        <begin position="410"/>
        <end position="427"/>
    </location>
</feature>